<organism evidence="2 3">
    <name type="scientific">Phytophthora aleatoria</name>
    <dbReference type="NCBI Taxonomy" id="2496075"/>
    <lineage>
        <taxon>Eukaryota</taxon>
        <taxon>Sar</taxon>
        <taxon>Stramenopiles</taxon>
        <taxon>Oomycota</taxon>
        <taxon>Peronosporomycetes</taxon>
        <taxon>Peronosporales</taxon>
        <taxon>Peronosporaceae</taxon>
        <taxon>Phytophthora</taxon>
    </lineage>
</organism>
<evidence type="ECO:0000313" key="3">
    <source>
        <dbReference type="Proteomes" id="UP000709295"/>
    </source>
</evidence>
<keyword evidence="3" id="KW-1185">Reference proteome</keyword>
<dbReference type="Proteomes" id="UP000709295">
    <property type="component" value="Unassembled WGS sequence"/>
</dbReference>
<comment type="caution">
    <text evidence="2">The sequence shown here is derived from an EMBL/GenBank/DDBJ whole genome shotgun (WGS) entry which is preliminary data.</text>
</comment>
<protein>
    <recommendedName>
        <fullName evidence="1">Insertion element IS150 protein InsJ-like helix-turn-helix domain-containing protein</fullName>
    </recommendedName>
</protein>
<gene>
    <name evidence="2" type="ORF">JG688_00012902</name>
</gene>
<dbReference type="EMBL" id="JAENGY010001039">
    <property type="protein sequence ID" value="KAG6953275.1"/>
    <property type="molecule type" value="Genomic_DNA"/>
</dbReference>
<accession>A0A8J5IAI6</accession>
<proteinExistence type="predicted"/>
<dbReference type="AlphaFoldDB" id="A0A8J5IAI6"/>
<evidence type="ECO:0000313" key="2">
    <source>
        <dbReference type="EMBL" id="KAG6953275.1"/>
    </source>
</evidence>
<feature type="domain" description="Insertion element IS150 protein InsJ-like helix-turn-helix" evidence="1">
    <location>
        <begin position="21"/>
        <end position="50"/>
    </location>
</feature>
<evidence type="ECO:0000259" key="1">
    <source>
        <dbReference type="Pfam" id="PF13518"/>
    </source>
</evidence>
<name>A0A8J5IAI6_9STRA</name>
<reference evidence="2" key="1">
    <citation type="submission" date="2021-01" db="EMBL/GenBank/DDBJ databases">
        <title>Phytophthora aleatoria, a newly-described species from Pinus radiata is distinct from Phytophthora cactorum isolates based on comparative genomics.</title>
        <authorList>
            <person name="Mcdougal R."/>
            <person name="Panda P."/>
            <person name="Williams N."/>
            <person name="Studholme D.J."/>
        </authorList>
    </citation>
    <scope>NUCLEOTIDE SEQUENCE</scope>
    <source>
        <strain evidence="2">NZFS 4037</strain>
    </source>
</reference>
<dbReference type="Pfam" id="PF13518">
    <property type="entry name" value="HTH_28"/>
    <property type="match status" value="1"/>
</dbReference>
<sequence>MPVRPKNKNKEKHKGTISELSAIEAAALFNVTRATIYRWRKDNKKLKEAAKEAPNKYFAPSEPTKPQYILYPELETR</sequence>
<dbReference type="InterPro" id="IPR055247">
    <property type="entry name" value="InsJ-like_HTH"/>
</dbReference>